<dbReference type="Pfam" id="PF06508">
    <property type="entry name" value="QueC"/>
    <property type="match status" value="1"/>
</dbReference>
<dbReference type="InterPro" id="IPR014729">
    <property type="entry name" value="Rossmann-like_a/b/a_fold"/>
</dbReference>
<gene>
    <name evidence="2" type="ORF">V3328_04715</name>
</gene>
<dbReference type="EC" id="6.3.4.20" evidence="2"/>
<name>A0AAW9RBC6_9HYPH</name>
<evidence type="ECO:0000256" key="1">
    <source>
        <dbReference type="ARBA" id="ARBA00022785"/>
    </source>
</evidence>
<evidence type="ECO:0000313" key="3">
    <source>
        <dbReference type="Proteomes" id="UP001378188"/>
    </source>
</evidence>
<dbReference type="GO" id="GO:0016874">
    <property type="term" value="F:ligase activity"/>
    <property type="evidence" value="ECO:0007669"/>
    <property type="project" value="UniProtKB-KW"/>
</dbReference>
<dbReference type="RefSeq" id="WP_340328508.1">
    <property type="nucleotide sequence ID" value="NZ_JAZHOF010000002.1"/>
</dbReference>
<accession>A0AAW9RBC6</accession>
<evidence type="ECO:0000313" key="2">
    <source>
        <dbReference type="EMBL" id="MEJ8570762.1"/>
    </source>
</evidence>
<protein>
    <submittedName>
        <fullName evidence="2">7-cyano-7-deazaguanine synthase</fullName>
        <ecNumber evidence="2">6.3.4.20</ecNumber>
    </submittedName>
</protein>
<dbReference type="EMBL" id="JAZHOF010000002">
    <property type="protein sequence ID" value="MEJ8570762.1"/>
    <property type="molecule type" value="Genomic_DNA"/>
</dbReference>
<dbReference type="InterPro" id="IPR018317">
    <property type="entry name" value="QueC"/>
</dbReference>
<dbReference type="SUPFAM" id="SSF52402">
    <property type="entry name" value="Adenine nucleotide alpha hydrolases-like"/>
    <property type="match status" value="1"/>
</dbReference>
<dbReference type="Proteomes" id="UP001378188">
    <property type="component" value="Unassembled WGS sequence"/>
</dbReference>
<dbReference type="GO" id="GO:0008616">
    <property type="term" value="P:tRNA queuosine(34) biosynthetic process"/>
    <property type="evidence" value="ECO:0007669"/>
    <property type="project" value="UniProtKB-KW"/>
</dbReference>
<comment type="caution">
    <text evidence="2">The sequence shown here is derived from an EMBL/GenBank/DDBJ whole genome shotgun (WGS) entry which is preliminary data.</text>
</comment>
<organism evidence="2 3">
    <name type="scientific">Microbaculum marinum</name>
    <dbReference type="NCBI Taxonomy" id="1764581"/>
    <lineage>
        <taxon>Bacteria</taxon>
        <taxon>Pseudomonadati</taxon>
        <taxon>Pseudomonadota</taxon>
        <taxon>Alphaproteobacteria</taxon>
        <taxon>Hyphomicrobiales</taxon>
        <taxon>Tepidamorphaceae</taxon>
        <taxon>Microbaculum</taxon>
    </lineage>
</organism>
<keyword evidence="3" id="KW-1185">Reference proteome</keyword>
<proteinExistence type="predicted"/>
<dbReference type="AlphaFoldDB" id="A0AAW9RBC6"/>
<keyword evidence="2" id="KW-0436">Ligase</keyword>
<keyword evidence="1" id="KW-0671">Queuosine biosynthesis</keyword>
<dbReference type="Gene3D" id="3.40.50.620">
    <property type="entry name" value="HUPs"/>
    <property type="match status" value="1"/>
</dbReference>
<sequence>MFEAVARVGGRTQPVVVRINGQQPTFRLATDSLEKKALLDLHPALLDLMEIAATVFAADGAIPRGGPTRPNMGEDWYRRFDLEIPVRNPELWQRTEVAAALCEAVETLTGDSVSFRFMPAEPGPLQQRYLDFDPAGATFRADEVLLFSGGLDSLAGALERLATTSSRVVLVTHRSAQKVIPRQVRLGQYLADRFSGRVLHVHVLARRVEQAAADSTQRSRTLLFSALGQAVAQAFGARRIRFFENGIVSHNLPLSPQIVSTMATRTTHPLALTNIRRLMQLVVSDAAPIENPFQWSTKSEVVSRIHEYGAASQIPLAVSCTSIREQDKLYTHCGACTQCFDRRFAILHAGLAEHDPDEIYATDVLVGERLSERSVTMAVEWTRHALRLGKLDEKGFMESFGHEASRILRGHSDLPPKTALELTLKMHHRHSRAVHDVLENVLRERAADLVAHRLPETSLVRLHLGSGDALLQQVPEYLRRQFIREPNGDGDEVDEIDEVPQPGAPLRVRFYIDEGSHVVDVIGLASVTGRSARVPHALKPSFDEDRRNGVAPEDHQYRVGTTLPDLTDMNKGTIRKLVQRCRKQLAEEYRQLHGEPPPNTC</sequence>
<reference evidence="2 3" key="1">
    <citation type="submission" date="2024-02" db="EMBL/GenBank/DDBJ databases">
        <title>Genome analysis and characterization of Microbaculum marinisediminis sp. nov., isolated from marine sediment.</title>
        <authorList>
            <person name="Du Z.-J."/>
            <person name="Ye Y.-Q."/>
            <person name="Zhang Z.-R."/>
            <person name="Yuan S.-M."/>
            <person name="Zhang X.-Y."/>
        </authorList>
    </citation>
    <scope>NUCLEOTIDE SEQUENCE [LARGE SCALE GENOMIC DNA]</scope>
    <source>
        <strain evidence="2 3">SDUM1044001</strain>
    </source>
</reference>